<name>A0A4R4NW16_9ACTN</name>
<evidence type="ECO:0000313" key="3">
    <source>
        <dbReference type="Proteomes" id="UP000295431"/>
    </source>
</evidence>
<dbReference type="PROSITE" id="PS51725">
    <property type="entry name" value="ABM"/>
    <property type="match status" value="1"/>
</dbReference>
<sequence>MIIISGMLRVDAGGRDAYVEGCREVVEMARAAPGCLDFAVSADPVEPDRVNVYERWESGEDAERFRGAGPEPEQAAQIRHAEVMRYLISGVEAP</sequence>
<dbReference type="RefSeq" id="WP_131940477.1">
    <property type="nucleotide sequence ID" value="NZ_BAAAMX010000035.1"/>
</dbReference>
<evidence type="ECO:0000259" key="1">
    <source>
        <dbReference type="PROSITE" id="PS51725"/>
    </source>
</evidence>
<dbReference type="EMBL" id="SMJW01000085">
    <property type="protein sequence ID" value="TDC13988.1"/>
    <property type="molecule type" value="Genomic_DNA"/>
</dbReference>
<comment type="caution">
    <text evidence="2">The sequence shown here is derived from an EMBL/GenBank/DDBJ whole genome shotgun (WGS) entry which is preliminary data.</text>
</comment>
<dbReference type="InterPro" id="IPR011008">
    <property type="entry name" value="Dimeric_a/b-barrel"/>
</dbReference>
<dbReference type="SUPFAM" id="SSF54909">
    <property type="entry name" value="Dimeric alpha+beta barrel"/>
    <property type="match status" value="1"/>
</dbReference>
<dbReference type="GO" id="GO:0004497">
    <property type="term" value="F:monooxygenase activity"/>
    <property type="evidence" value="ECO:0007669"/>
    <property type="project" value="UniProtKB-KW"/>
</dbReference>
<accession>A0A4R4NW16</accession>
<keyword evidence="2" id="KW-0503">Monooxygenase</keyword>
<dbReference type="Pfam" id="PF03992">
    <property type="entry name" value="ABM"/>
    <property type="match status" value="1"/>
</dbReference>
<keyword evidence="2" id="KW-0560">Oxidoreductase</keyword>
<dbReference type="Proteomes" id="UP000295431">
    <property type="component" value="Unassembled WGS sequence"/>
</dbReference>
<reference evidence="2 3" key="1">
    <citation type="submission" date="2019-03" db="EMBL/GenBank/DDBJ databases">
        <title>Draft genome sequences of novel Actinobacteria.</title>
        <authorList>
            <person name="Sahin N."/>
            <person name="Ay H."/>
            <person name="Saygin H."/>
        </authorList>
    </citation>
    <scope>NUCLEOTIDE SEQUENCE [LARGE SCALE GENOMIC DNA]</scope>
    <source>
        <strain evidence="2 3">DSM 45347</strain>
    </source>
</reference>
<gene>
    <name evidence="2" type="ORF">E1284_18345</name>
</gene>
<dbReference type="InterPro" id="IPR007138">
    <property type="entry name" value="ABM_dom"/>
</dbReference>
<organism evidence="2 3">
    <name type="scientific">Actinomadura bangladeshensis</name>
    <dbReference type="NCBI Taxonomy" id="453573"/>
    <lineage>
        <taxon>Bacteria</taxon>
        <taxon>Bacillati</taxon>
        <taxon>Actinomycetota</taxon>
        <taxon>Actinomycetes</taxon>
        <taxon>Streptosporangiales</taxon>
        <taxon>Thermomonosporaceae</taxon>
        <taxon>Actinomadura</taxon>
    </lineage>
</organism>
<evidence type="ECO:0000313" key="2">
    <source>
        <dbReference type="EMBL" id="TDC13988.1"/>
    </source>
</evidence>
<proteinExistence type="predicted"/>
<feature type="domain" description="ABM" evidence="1">
    <location>
        <begin position="2"/>
        <end position="94"/>
    </location>
</feature>
<protein>
    <submittedName>
        <fullName evidence="2">Antibiotic biosynthesis monooxygenase</fullName>
    </submittedName>
</protein>
<keyword evidence="3" id="KW-1185">Reference proteome</keyword>
<dbReference type="OrthoDB" id="287932at2"/>
<dbReference type="Gene3D" id="3.30.70.100">
    <property type="match status" value="1"/>
</dbReference>
<dbReference type="AlphaFoldDB" id="A0A4R4NW16"/>